<dbReference type="RefSeq" id="WP_185207372.1">
    <property type="nucleotide sequence ID" value="NZ_JAULSJ010000011.1"/>
</dbReference>
<keyword evidence="2" id="KW-1185">Reference proteome</keyword>
<comment type="caution">
    <text evidence="1">The sequence shown here is derived from an EMBL/GenBank/DDBJ whole genome shotgun (WGS) entry which is preliminary data.</text>
</comment>
<evidence type="ECO:0000313" key="2">
    <source>
        <dbReference type="Proteomes" id="UP001168128"/>
    </source>
</evidence>
<evidence type="ECO:0000313" key="1">
    <source>
        <dbReference type="EMBL" id="MDO3425001.1"/>
    </source>
</evidence>
<protein>
    <recommendedName>
        <fullName evidence="3">Transposase DDE domain-containing protein</fullName>
    </recommendedName>
</protein>
<reference evidence="1" key="1">
    <citation type="submission" date="2023-07" db="EMBL/GenBank/DDBJ databases">
        <title>AMR profile of multidrug- resistance Chryseobacterium gambrini related strain.</title>
        <authorList>
            <person name="Kirdat K."/>
            <person name="Bhatt A."/>
            <person name="Kuyare S."/>
            <person name="Yadav A."/>
        </authorList>
    </citation>
    <scope>NUCLEOTIDE SEQUENCE</scope>
    <source>
        <strain evidence="1">APV-1</strain>
    </source>
</reference>
<dbReference type="Proteomes" id="UP001168128">
    <property type="component" value="Unassembled WGS sequence"/>
</dbReference>
<dbReference type="EMBL" id="JAULSJ010000011">
    <property type="protein sequence ID" value="MDO3425001.1"/>
    <property type="molecule type" value="Genomic_DNA"/>
</dbReference>
<proteinExistence type="predicted"/>
<sequence length="132" mass="15542">MSEPEAGKHHDTYEIHTHFNEVISILKDSKISVDGLFMNADSGFDCLRLRALCFQYGMIPNFARNKRSKTIEDDIYFDPELYKERYSIERTNAWLDSFRSLLNRYDTTVISWKALNYIAFIVIGLKKSKKFK</sequence>
<gene>
    <name evidence="1" type="ORF">QWT87_08880</name>
</gene>
<name>A0ABT8U3H6_9FLAO</name>
<accession>A0ABT8U3H6</accession>
<organism evidence="1 2">
    <name type="scientific">Chryseobacterium urinae</name>
    <dbReference type="NCBI Taxonomy" id="3058400"/>
    <lineage>
        <taxon>Bacteria</taxon>
        <taxon>Pseudomonadati</taxon>
        <taxon>Bacteroidota</taxon>
        <taxon>Flavobacteriia</taxon>
        <taxon>Flavobacteriales</taxon>
        <taxon>Weeksellaceae</taxon>
        <taxon>Chryseobacterium group</taxon>
        <taxon>Chryseobacterium</taxon>
    </lineage>
</organism>
<evidence type="ECO:0008006" key="3">
    <source>
        <dbReference type="Google" id="ProtNLM"/>
    </source>
</evidence>